<organism evidence="2 3">
    <name type="scientific">Petrolisthes manimaculis</name>
    <dbReference type="NCBI Taxonomy" id="1843537"/>
    <lineage>
        <taxon>Eukaryota</taxon>
        <taxon>Metazoa</taxon>
        <taxon>Ecdysozoa</taxon>
        <taxon>Arthropoda</taxon>
        <taxon>Crustacea</taxon>
        <taxon>Multicrustacea</taxon>
        <taxon>Malacostraca</taxon>
        <taxon>Eumalacostraca</taxon>
        <taxon>Eucarida</taxon>
        <taxon>Decapoda</taxon>
        <taxon>Pleocyemata</taxon>
        <taxon>Anomura</taxon>
        <taxon>Galatheoidea</taxon>
        <taxon>Porcellanidae</taxon>
        <taxon>Petrolisthes</taxon>
    </lineage>
</organism>
<evidence type="ECO:0000256" key="1">
    <source>
        <dbReference type="SAM" id="MobiDB-lite"/>
    </source>
</evidence>
<reference evidence="2" key="1">
    <citation type="submission" date="2023-11" db="EMBL/GenBank/DDBJ databases">
        <title>Genome assemblies of two species of porcelain crab, Petrolisthes cinctipes and Petrolisthes manimaculis (Anomura: Porcellanidae).</title>
        <authorList>
            <person name="Angst P."/>
        </authorList>
    </citation>
    <scope>NUCLEOTIDE SEQUENCE</scope>
    <source>
        <strain evidence="2">PB745_02</strain>
        <tissue evidence="2">Gill</tissue>
    </source>
</reference>
<feature type="compositionally biased region" description="Basic and acidic residues" evidence="1">
    <location>
        <begin position="77"/>
        <end position="87"/>
    </location>
</feature>
<dbReference type="AlphaFoldDB" id="A0AAE1P6K5"/>
<gene>
    <name evidence="2" type="ORF">Pmani_024946</name>
</gene>
<keyword evidence="3" id="KW-1185">Reference proteome</keyword>
<evidence type="ECO:0000313" key="3">
    <source>
        <dbReference type="Proteomes" id="UP001292094"/>
    </source>
</evidence>
<comment type="caution">
    <text evidence="2">The sequence shown here is derived from an EMBL/GenBank/DDBJ whole genome shotgun (WGS) entry which is preliminary data.</text>
</comment>
<evidence type="ECO:0000313" key="2">
    <source>
        <dbReference type="EMBL" id="KAK4303009.1"/>
    </source>
</evidence>
<dbReference type="EMBL" id="JAWZYT010002633">
    <property type="protein sequence ID" value="KAK4303009.1"/>
    <property type="molecule type" value="Genomic_DNA"/>
</dbReference>
<name>A0AAE1P6K5_9EUCA</name>
<feature type="region of interest" description="Disordered" evidence="1">
    <location>
        <begin position="56"/>
        <end position="93"/>
    </location>
</feature>
<dbReference type="Proteomes" id="UP001292094">
    <property type="component" value="Unassembled WGS sequence"/>
</dbReference>
<protein>
    <submittedName>
        <fullName evidence="2">Uncharacterized protein</fullName>
    </submittedName>
</protein>
<sequence>MIIMGVKRRRMSKDDNIRSDEKCNMDLEVVVVHLQTSRGTGSIAVSQSVSCQAETSLTVHGGQDNRGQYGPSGAPFDMKEESPERNQKVGAIS</sequence>
<proteinExistence type="predicted"/>
<accession>A0AAE1P6K5</accession>